<keyword evidence="1" id="KW-0343">GTPase activation</keyword>
<feature type="domain" description="PH" evidence="8">
    <location>
        <begin position="693"/>
        <end position="789"/>
    </location>
</feature>
<dbReference type="SMART" id="SM00233">
    <property type="entry name" value="PH"/>
    <property type="match status" value="1"/>
</dbReference>
<evidence type="ECO:0000256" key="1">
    <source>
        <dbReference type="ARBA" id="ARBA00022468"/>
    </source>
</evidence>
<dbReference type="FunFam" id="2.60.40.150:FF:000150">
    <property type="entry name" value="RAS protein activator like 1"/>
    <property type="match status" value="1"/>
</dbReference>
<dbReference type="CDD" id="cd04025">
    <property type="entry name" value="C2B_RasA1_RasA4"/>
    <property type="match status" value="1"/>
</dbReference>
<dbReference type="SUPFAM" id="SSF49562">
    <property type="entry name" value="C2 domain (Calcium/lipid-binding domain, CaLB)"/>
    <property type="match status" value="2"/>
</dbReference>
<dbReference type="KEGG" id="cfr:102508036"/>
<dbReference type="PANTHER" id="PTHR10194:SF4">
    <property type="entry name" value="RAS GTPASE-ACTIVATING PROTEIN 4-RELATED"/>
    <property type="match status" value="1"/>
</dbReference>
<dbReference type="Proteomes" id="UP000694856">
    <property type="component" value="Chromosome 18"/>
</dbReference>
<dbReference type="PRINTS" id="PR00360">
    <property type="entry name" value="C2DOMAIN"/>
</dbReference>
<dbReference type="Pfam" id="PF00169">
    <property type="entry name" value="PH"/>
    <property type="match status" value="1"/>
</dbReference>
<dbReference type="Pfam" id="PF00168">
    <property type="entry name" value="C2"/>
    <property type="match status" value="2"/>
</dbReference>
<feature type="region of interest" description="Disordered" evidence="7">
    <location>
        <begin position="641"/>
        <end position="697"/>
    </location>
</feature>
<dbReference type="InterPro" id="IPR001936">
    <property type="entry name" value="RasGAP_dom"/>
</dbReference>
<evidence type="ECO:0000256" key="4">
    <source>
        <dbReference type="ARBA" id="ARBA00022771"/>
    </source>
</evidence>
<dbReference type="SUPFAM" id="SSF50729">
    <property type="entry name" value="PH domain-like"/>
    <property type="match status" value="1"/>
</dbReference>
<reference evidence="12" key="1">
    <citation type="submission" date="2025-08" db="UniProtKB">
        <authorList>
            <consortium name="RefSeq"/>
        </authorList>
    </citation>
    <scope>IDENTIFICATION</scope>
    <source>
        <tissue evidence="12">Ear skin</tissue>
    </source>
</reference>
<accession>A0A8B8REJ8</accession>
<evidence type="ECO:0000259" key="10">
    <source>
        <dbReference type="PROSITE" id="PS50018"/>
    </source>
</evidence>
<evidence type="ECO:0000256" key="5">
    <source>
        <dbReference type="ARBA" id="ARBA00022833"/>
    </source>
</evidence>
<dbReference type="SMART" id="SM00107">
    <property type="entry name" value="BTK"/>
    <property type="match status" value="1"/>
</dbReference>
<protein>
    <submittedName>
        <fullName evidence="12">Ras GTPase-activating protein 4B isoform X1</fullName>
    </submittedName>
</protein>
<dbReference type="InterPro" id="IPR035892">
    <property type="entry name" value="C2_domain_sf"/>
</dbReference>
<dbReference type="PROSITE" id="PS50004">
    <property type="entry name" value="C2"/>
    <property type="match status" value="2"/>
</dbReference>
<dbReference type="InterPro" id="IPR039360">
    <property type="entry name" value="Ras_GTPase"/>
</dbReference>
<evidence type="ECO:0000256" key="2">
    <source>
        <dbReference type="ARBA" id="ARBA00022723"/>
    </source>
</evidence>
<dbReference type="InterPro" id="IPR000008">
    <property type="entry name" value="C2_dom"/>
</dbReference>
<dbReference type="GeneID" id="102508036"/>
<dbReference type="Gene3D" id="1.10.506.10">
    <property type="entry name" value="GTPase Activation - p120gap, domain 1"/>
    <property type="match status" value="1"/>
</dbReference>
<feature type="compositionally biased region" description="Polar residues" evidence="7">
    <location>
        <begin position="24"/>
        <end position="35"/>
    </location>
</feature>
<evidence type="ECO:0000313" key="11">
    <source>
        <dbReference type="Proteomes" id="UP000694856"/>
    </source>
</evidence>
<dbReference type="GO" id="GO:0008270">
    <property type="term" value="F:zinc ion binding"/>
    <property type="evidence" value="ECO:0007669"/>
    <property type="project" value="UniProtKB-KW"/>
</dbReference>
<evidence type="ECO:0000259" key="9">
    <source>
        <dbReference type="PROSITE" id="PS50004"/>
    </source>
</evidence>
<keyword evidence="2" id="KW-0479">Metal-binding</keyword>
<gene>
    <name evidence="12" type="primary">RASA4B</name>
</gene>
<dbReference type="InterPro" id="IPR008936">
    <property type="entry name" value="Rho_GTPase_activation_prot"/>
</dbReference>
<dbReference type="PROSITE" id="PS00509">
    <property type="entry name" value="RAS_GTPASE_ACTIV_1"/>
    <property type="match status" value="1"/>
</dbReference>
<evidence type="ECO:0000313" key="12">
    <source>
        <dbReference type="RefSeq" id="XP_032315494.1"/>
    </source>
</evidence>
<dbReference type="FunFam" id="2.30.29.30:FF:000283">
    <property type="entry name" value="Ras GTPase-activating protein 4 isoform 1"/>
    <property type="match status" value="1"/>
</dbReference>
<dbReference type="Pfam" id="PF00616">
    <property type="entry name" value="RasGAP"/>
    <property type="match status" value="1"/>
</dbReference>
<dbReference type="PROSITE" id="PS51113">
    <property type="entry name" value="ZF_BTK"/>
    <property type="match status" value="1"/>
</dbReference>
<dbReference type="AlphaFoldDB" id="A0A8B8REJ8"/>
<dbReference type="InterPro" id="IPR001849">
    <property type="entry name" value="PH_domain"/>
</dbReference>
<keyword evidence="11" id="KW-1185">Reference proteome</keyword>
<dbReference type="Gene3D" id="2.30.29.30">
    <property type="entry name" value="Pleckstrin-homology domain (PH domain)/Phosphotyrosine-binding domain (PTB)"/>
    <property type="match status" value="1"/>
</dbReference>
<feature type="region of interest" description="Disordered" evidence="7">
    <location>
        <begin position="16"/>
        <end position="80"/>
    </location>
</feature>
<dbReference type="RefSeq" id="XP_032315494.1">
    <property type="nucleotide sequence ID" value="XM_032459603.1"/>
</dbReference>
<dbReference type="InterPro" id="IPR011993">
    <property type="entry name" value="PH-like_dom_sf"/>
</dbReference>
<dbReference type="PANTHER" id="PTHR10194">
    <property type="entry name" value="RAS GTPASE-ACTIVATING PROTEINS"/>
    <property type="match status" value="1"/>
</dbReference>
<dbReference type="GO" id="GO:0005096">
    <property type="term" value="F:GTPase activator activity"/>
    <property type="evidence" value="ECO:0007669"/>
    <property type="project" value="UniProtKB-KW"/>
</dbReference>
<dbReference type="SMART" id="SM00323">
    <property type="entry name" value="RasGAP"/>
    <property type="match status" value="1"/>
</dbReference>
<feature type="domain" description="Ras-GAP" evidence="10">
    <location>
        <begin position="403"/>
        <end position="613"/>
    </location>
</feature>
<dbReference type="SUPFAM" id="SSF48350">
    <property type="entry name" value="GTPase activation domain, GAP"/>
    <property type="match status" value="1"/>
</dbReference>
<evidence type="ECO:0000256" key="7">
    <source>
        <dbReference type="SAM" id="MobiDB-lite"/>
    </source>
</evidence>
<name>A0A8B8REJ8_CAMFR</name>
<dbReference type="Pfam" id="PF00779">
    <property type="entry name" value="BTK"/>
    <property type="match status" value="1"/>
</dbReference>
<dbReference type="PROSITE" id="PS50003">
    <property type="entry name" value="PH_DOMAIN"/>
    <property type="match status" value="1"/>
</dbReference>
<dbReference type="InterPro" id="IPR001562">
    <property type="entry name" value="Znf_Btk_motif"/>
</dbReference>
<proteinExistence type="predicted"/>
<sequence length="919" mass="103085">MKWKRFLRPHAYLPSPALRVPRGAQSSAGPSTSRCTEPWCPAPPGQDPASRTRDGQAQLAVHPHRGREEPASQGHHRQQRPLLHREGGQRAHHQMETGLIDAACAPPGAERTVRRNDWWWTVVSGARRIITEQSSCSREWRGRTATVWKTLCPFWGEEYQVHLPPTFHSVAFYVMDEDALSRDDVIGKVCLTRDTLATHPKGFSGWARLMEVDPDEEVQGEIHLRLEVVPGTRACRLRCSVLEARDLAPKDRNGASDPFVRVRYNGRMQETSIVKKSCYPRWNETFEFELEEGAAEALCVEAWDWDLVSRNDFLGKVVFNVQRLWAAQQEEGWFRLQPDQSKRRREEGNLGSLQLEVRLRDETVLPSGCYQPLVQLLCREVKLGTQGPGQLIPLIEETTSTECRQDVATTLLKLFLGQGLAKDFLDLLFQLELGRTNEANTLFRSNSLASKSMESFLKVAGMRYLHGVLGPIIDKVFEEKKYVELDPSKVEVKDVGCSGLHRPQTEAEVLEQSAQTLRSHLGALLSALTRSVRACPAVVRATFRQLFRRVRERFPSAQDENLPFIAVTSFLCLRFISPAIMAPKLFHLRERHADARTSRTLLLLAKVRDCGRRREMPRWVLNKGPYLDCVVFPTGSRKASWLATGGPERGQHGHAGFQGQGGVDGTTATHSAPGRGPAKGLHHQTGGHPGERGIKGKGPLMSSSFKKLYFSLTTEALSFAKTPSSKKSTLIKLANIRAAEKVEEKSFSSSHVMQVIYTDDVGRPQTAYLQCKCVNELNQWLSALRKVSINNTGLLRSYHPGVFRGDKWSCCHQRDKTDLGCDKTRSRVTLQEWNDPLDHDLEAQLIYRHLLGVEATLREKHQQLRAGPKTGAVPTGPGEALGDPLAQLLQVLQDLREAHRASLAGSPRSEPSRLLELQT</sequence>
<dbReference type="Gene3D" id="2.60.40.150">
    <property type="entry name" value="C2 domain"/>
    <property type="match status" value="2"/>
</dbReference>
<feature type="domain" description="C2" evidence="9">
    <location>
        <begin position="43"/>
        <end position="207"/>
    </location>
</feature>
<dbReference type="InterPro" id="IPR023152">
    <property type="entry name" value="RasGAP_CS"/>
</dbReference>
<keyword evidence="5" id="KW-0862">Zinc</keyword>
<keyword evidence="4 6" id="KW-0863">Zinc-finger</keyword>
<evidence type="ECO:0000256" key="3">
    <source>
        <dbReference type="ARBA" id="ARBA00022737"/>
    </source>
</evidence>
<evidence type="ECO:0000256" key="6">
    <source>
        <dbReference type="PROSITE-ProRule" id="PRU00432"/>
    </source>
</evidence>
<evidence type="ECO:0000259" key="8">
    <source>
        <dbReference type="PROSITE" id="PS50003"/>
    </source>
</evidence>
<dbReference type="SMART" id="SM00239">
    <property type="entry name" value="C2"/>
    <property type="match status" value="2"/>
</dbReference>
<feature type="domain" description="C2" evidence="9">
    <location>
        <begin position="218"/>
        <end position="334"/>
    </location>
</feature>
<dbReference type="CTD" id="100271927"/>
<keyword evidence="3" id="KW-0677">Repeat</keyword>
<dbReference type="GO" id="GO:0035556">
    <property type="term" value="P:intracellular signal transduction"/>
    <property type="evidence" value="ECO:0007669"/>
    <property type="project" value="InterPro"/>
</dbReference>
<dbReference type="PROSITE" id="PS50018">
    <property type="entry name" value="RAS_GTPASE_ACTIV_2"/>
    <property type="match status" value="1"/>
</dbReference>
<organism evidence="11 12">
    <name type="scientific">Camelus ferus</name>
    <name type="common">Wild bactrian camel</name>
    <name type="synonym">Camelus bactrianus ferus</name>
    <dbReference type="NCBI Taxonomy" id="419612"/>
    <lineage>
        <taxon>Eukaryota</taxon>
        <taxon>Metazoa</taxon>
        <taxon>Chordata</taxon>
        <taxon>Craniata</taxon>
        <taxon>Vertebrata</taxon>
        <taxon>Euteleostomi</taxon>
        <taxon>Mammalia</taxon>
        <taxon>Eutheria</taxon>
        <taxon>Laurasiatheria</taxon>
        <taxon>Artiodactyla</taxon>
        <taxon>Tylopoda</taxon>
        <taxon>Camelidae</taxon>
        <taxon>Camelus</taxon>
    </lineage>
</organism>